<dbReference type="EMBL" id="NISK01000003">
    <property type="protein sequence ID" value="OWQ95978.1"/>
    <property type="molecule type" value="Genomic_DNA"/>
</dbReference>
<dbReference type="SUPFAM" id="SSF56925">
    <property type="entry name" value="OMPA-like"/>
    <property type="match status" value="1"/>
</dbReference>
<proteinExistence type="predicted"/>
<protein>
    <recommendedName>
        <fullName evidence="2">Outer membrane protein beta-barrel domain-containing protein</fullName>
    </recommendedName>
</protein>
<name>A0A246JSN2_9SPHN</name>
<feature type="domain" description="Outer membrane protein beta-barrel" evidence="2">
    <location>
        <begin position="209"/>
        <end position="355"/>
    </location>
</feature>
<reference evidence="3 4" key="1">
    <citation type="journal article" date="2010" name="Int. J. Syst. Evol. Microbiol.">
        <title>Sphingopyxis bauzanensis sp. nov., a psychrophilic bacterium isolated from soil.</title>
        <authorList>
            <person name="Zhang D.C."/>
            <person name="Liu H.C."/>
            <person name="Xin Y.H."/>
            <person name="Zhou Y.G."/>
            <person name="Schinner F."/>
            <person name="Margesin R."/>
        </authorList>
    </citation>
    <scope>NUCLEOTIDE SEQUENCE [LARGE SCALE GENOMIC DNA]</scope>
    <source>
        <strain evidence="3 4">DSM 22271</strain>
    </source>
</reference>
<keyword evidence="1" id="KW-0732">Signal</keyword>
<evidence type="ECO:0000313" key="3">
    <source>
        <dbReference type="EMBL" id="OWQ95978.1"/>
    </source>
</evidence>
<dbReference type="Pfam" id="PF13505">
    <property type="entry name" value="OMP_b-brl"/>
    <property type="match status" value="1"/>
</dbReference>
<dbReference type="Gene3D" id="2.40.160.20">
    <property type="match status" value="1"/>
</dbReference>
<comment type="caution">
    <text evidence="3">The sequence shown here is derived from an EMBL/GenBank/DDBJ whole genome shotgun (WGS) entry which is preliminary data.</text>
</comment>
<evidence type="ECO:0000256" key="1">
    <source>
        <dbReference type="ARBA" id="ARBA00022729"/>
    </source>
</evidence>
<gene>
    <name evidence="3" type="ORF">CDQ92_14625</name>
</gene>
<evidence type="ECO:0000259" key="2">
    <source>
        <dbReference type="Pfam" id="PF13505"/>
    </source>
</evidence>
<keyword evidence="4" id="KW-1185">Reference proteome</keyword>
<accession>A0A246JSN2</accession>
<dbReference type="InterPro" id="IPR011250">
    <property type="entry name" value="OMP/PagP_B-barrel"/>
</dbReference>
<dbReference type="InterPro" id="IPR027385">
    <property type="entry name" value="Beta-barrel_OMP"/>
</dbReference>
<sequence>MPRTPPTKPRTLRMKRLTMPRKLLKMPRTTATTANSSSTRMWTVRLYSGAPSFALVRGKSMRRISSLIIGTMVVTATPAMAQDVSLEIEVGALYDSHLTFEEADAEQQQGDVGARLRADVKVVPVDTKSFELDFRYTFDQTLYADFDEFDIQSHRLGTGVQTRIGGARLSLDYDFRHIRLGGDALYDEHSVTPSLAGFVAKDVYARAFYKYSDKNFDILERRDADGHTVGTSVMRFFSGRRGFVSGSVQYETQDAADPALDFEGYQLGVNARVPLSSARLGPRAKFGYSYRDRDYDNVTPSLGERRTETRSRFDAGLELPLNRQFRLEGDYRYTNRNSNFAPSDYNEHRVAVSVVFEL</sequence>
<dbReference type="AlphaFoldDB" id="A0A246JSN2"/>
<evidence type="ECO:0000313" key="4">
    <source>
        <dbReference type="Proteomes" id="UP000197361"/>
    </source>
</evidence>
<dbReference type="Proteomes" id="UP000197361">
    <property type="component" value="Unassembled WGS sequence"/>
</dbReference>
<organism evidence="3 4">
    <name type="scientific">Sphingopyxis bauzanensis</name>
    <dbReference type="NCBI Taxonomy" id="651663"/>
    <lineage>
        <taxon>Bacteria</taxon>
        <taxon>Pseudomonadati</taxon>
        <taxon>Pseudomonadota</taxon>
        <taxon>Alphaproteobacteria</taxon>
        <taxon>Sphingomonadales</taxon>
        <taxon>Sphingomonadaceae</taxon>
        <taxon>Sphingopyxis</taxon>
    </lineage>
</organism>